<proteinExistence type="predicted"/>
<evidence type="ECO:0008006" key="4">
    <source>
        <dbReference type="Google" id="ProtNLM"/>
    </source>
</evidence>
<feature type="region of interest" description="Disordered" evidence="1">
    <location>
        <begin position="211"/>
        <end position="233"/>
    </location>
</feature>
<reference evidence="2 3" key="1">
    <citation type="submission" date="2024-09" db="EMBL/GenBank/DDBJ databases">
        <title>Chromosome-scale assembly of Riccia sorocarpa.</title>
        <authorList>
            <person name="Paukszto L."/>
        </authorList>
    </citation>
    <scope>NUCLEOTIDE SEQUENCE [LARGE SCALE GENOMIC DNA]</scope>
    <source>
        <strain evidence="2">LP-2024</strain>
        <tissue evidence="2">Aerial parts of the thallus</tissue>
    </source>
</reference>
<sequence length="598" mass="68219">MEGVNYMNDRDIEETIFNPGEMTVEEWEELNDHRWYRESHVYTPVLNAGGVNNVSQSILENWQCAARNLRGEMDIGGKTLHEVEEAARRICFGEVFASFNEFELCLDCWCVVNMRASQKFKRNPDCRVRICRYGLPARKKGVGKSCEWTSSEPSGSSQGLEPPHVLGVRSFNDFAARRNTPAFPTVRPDRPDLNLEEQVFSQCTQRQKKRVGVKGGCGEKDRPAERVGESSSRGASQKFSHALCTSSEDECYKALWSSSRESVPNLVYMDDQASYERRLVEMETRSSKGPDLVRYIRQIPVDRYVRFAIPLPRYGRMTSNIVECINGALKPVRDYAPCHIIWQMWNYMLNFFYARREKARQSSEELTAFATKRMKEIVQNCGSFVAMSADENEALVQTDGRRNQWRLTKVPTQKCTCWEIQDCLWPCIHFVAWQRARGEDYMRYVDRIWFQKSLVQCYSKTIPVTLQTELPMSVACRAPPAAIRNRRQRIVRIPNGGSARSAESEYSYPIQDDPAMNPAAVMTNVSQDDGGERGNPHVPQSSAPRGEQLSQAPPVARSRGTRCCEACKQSGHTRRTCPALRQYRRAEVQEGLDVAADG</sequence>
<gene>
    <name evidence="2" type="ORF">R1sor_010033</name>
</gene>
<dbReference type="EMBL" id="JBJQOH010000002">
    <property type="protein sequence ID" value="KAL3695957.1"/>
    <property type="molecule type" value="Genomic_DNA"/>
</dbReference>
<evidence type="ECO:0000313" key="2">
    <source>
        <dbReference type="EMBL" id="KAL3695957.1"/>
    </source>
</evidence>
<keyword evidence="3" id="KW-1185">Reference proteome</keyword>
<feature type="compositionally biased region" description="Polar residues" evidence="1">
    <location>
        <begin position="538"/>
        <end position="551"/>
    </location>
</feature>
<protein>
    <recommendedName>
        <fullName evidence="4">SWIM-type domain-containing protein</fullName>
    </recommendedName>
</protein>
<evidence type="ECO:0000313" key="3">
    <source>
        <dbReference type="Proteomes" id="UP001633002"/>
    </source>
</evidence>
<name>A0ABD3HWU4_9MARC</name>
<feature type="compositionally biased region" description="Basic and acidic residues" evidence="1">
    <location>
        <begin position="217"/>
        <end position="228"/>
    </location>
</feature>
<comment type="caution">
    <text evidence="2">The sequence shown here is derived from an EMBL/GenBank/DDBJ whole genome shotgun (WGS) entry which is preliminary data.</text>
</comment>
<evidence type="ECO:0000256" key="1">
    <source>
        <dbReference type="SAM" id="MobiDB-lite"/>
    </source>
</evidence>
<organism evidence="2 3">
    <name type="scientific">Riccia sorocarpa</name>
    <dbReference type="NCBI Taxonomy" id="122646"/>
    <lineage>
        <taxon>Eukaryota</taxon>
        <taxon>Viridiplantae</taxon>
        <taxon>Streptophyta</taxon>
        <taxon>Embryophyta</taxon>
        <taxon>Marchantiophyta</taxon>
        <taxon>Marchantiopsida</taxon>
        <taxon>Marchantiidae</taxon>
        <taxon>Marchantiales</taxon>
        <taxon>Ricciaceae</taxon>
        <taxon>Riccia</taxon>
    </lineage>
</organism>
<feature type="region of interest" description="Disordered" evidence="1">
    <location>
        <begin position="524"/>
        <end position="572"/>
    </location>
</feature>
<accession>A0ABD3HWU4</accession>
<dbReference type="AlphaFoldDB" id="A0ABD3HWU4"/>
<dbReference type="Proteomes" id="UP001633002">
    <property type="component" value="Unassembled WGS sequence"/>
</dbReference>